<dbReference type="Proteomes" id="UP000001635">
    <property type="component" value="Chromosome"/>
</dbReference>
<dbReference type="PANTHER" id="PTHR43547:SF2">
    <property type="entry name" value="HYBRID SIGNAL TRANSDUCTION HISTIDINE KINASE C"/>
    <property type="match status" value="1"/>
</dbReference>
<proteinExistence type="predicted"/>
<dbReference type="SUPFAM" id="SSF47384">
    <property type="entry name" value="Homodimeric domain of signal transducing histidine kinase"/>
    <property type="match status" value="1"/>
</dbReference>
<organism evidence="6 7">
    <name type="scientific">Cyclobacterium marinum (strain ATCC 25205 / DSM 745 / LMG 13164 / NCIMB 1802)</name>
    <name type="common">Flectobacillus marinus</name>
    <dbReference type="NCBI Taxonomy" id="880070"/>
    <lineage>
        <taxon>Bacteria</taxon>
        <taxon>Pseudomonadati</taxon>
        <taxon>Bacteroidota</taxon>
        <taxon>Cytophagia</taxon>
        <taxon>Cytophagales</taxon>
        <taxon>Cyclobacteriaceae</taxon>
        <taxon>Cyclobacterium</taxon>
    </lineage>
</organism>
<dbReference type="GO" id="GO:0000155">
    <property type="term" value="F:phosphorelay sensor kinase activity"/>
    <property type="evidence" value="ECO:0007669"/>
    <property type="project" value="InterPro"/>
</dbReference>
<feature type="transmembrane region" description="Helical" evidence="4">
    <location>
        <begin position="29"/>
        <end position="49"/>
    </location>
</feature>
<dbReference type="eggNOG" id="COG4251">
    <property type="taxonomic scope" value="Bacteria"/>
</dbReference>
<dbReference type="Gene3D" id="3.30.565.10">
    <property type="entry name" value="Histidine kinase-like ATPase, C-terminal domain"/>
    <property type="match status" value="1"/>
</dbReference>
<keyword evidence="4" id="KW-0472">Membrane</keyword>
<dbReference type="InterPro" id="IPR036097">
    <property type="entry name" value="HisK_dim/P_sf"/>
</dbReference>
<feature type="transmembrane region" description="Helical" evidence="4">
    <location>
        <begin position="55"/>
        <end position="74"/>
    </location>
</feature>
<dbReference type="HOGENOM" id="CLU_047118_0_0_10"/>
<dbReference type="KEGG" id="cmr:Cycma_2002"/>
<dbReference type="EC" id="2.7.13.3" evidence="2"/>
<dbReference type="STRING" id="880070.Cycma_2002"/>
<dbReference type="InterPro" id="IPR036890">
    <property type="entry name" value="HATPase_C_sf"/>
</dbReference>
<gene>
    <name evidence="6" type="ordered locus">Cycma_2002</name>
</gene>
<dbReference type="AlphaFoldDB" id="G0IZT5"/>
<feature type="transmembrane region" description="Helical" evidence="4">
    <location>
        <begin position="83"/>
        <end position="100"/>
    </location>
</feature>
<keyword evidence="3" id="KW-0597">Phosphoprotein</keyword>
<dbReference type="InterPro" id="IPR004358">
    <property type="entry name" value="Sig_transdc_His_kin-like_C"/>
</dbReference>
<dbReference type="PROSITE" id="PS50109">
    <property type="entry name" value="HIS_KIN"/>
    <property type="match status" value="1"/>
</dbReference>
<dbReference type="InterPro" id="IPR003594">
    <property type="entry name" value="HATPase_dom"/>
</dbReference>
<evidence type="ECO:0000256" key="1">
    <source>
        <dbReference type="ARBA" id="ARBA00000085"/>
    </source>
</evidence>
<dbReference type="SMART" id="SM00388">
    <property type="entry name" value="HisKA"/>
    <property type="match status" value="1"/>
</dbReference>
<evidence type="ECO:0000313" key="6">
    <source>
        <dbReference type="EMBL" id="AEL25749.1"/>
    </source>
</evidence>
<sequence length="440" mass="50604">MIERYWTKIRRLGKHLFYLEGDPSMELQIYNALLIITIFSCLIFVIFNLVLSNIVLLWASLGAALFLLGCFYLLRVKNAFKTSFYLALSMSYLVFVFTFLNHEGIYGPTFYMLLLVHLIIHSIVKLKYHFFWSIVNGLFFLGLFYIGLYHDELITQSYTNKDAVFIDHGFTYIVAIIGFTLLINSVRQFYENQRSKVKEQTVAMAKTNSSLQKTSAQKDRIITIISHDLKNPLHSIIQTLKLVNSGMLDEEEVKLLNEELLNTTNRTFQMMENILEWSSFELKNETSQIKKILIKDLIDDTVEILKVIARQKKINIEVNYHKNPLVNIETDRLLLIFRNLVQNAIKFTPADGLIVISINSEEGFLILEVSDNGIGISPERLKNIFEQDIKSTYGTEQEKGTGMGLHFCNQSAHKLSRKLEVESTEGEGSTFKLVIPTGIH</sequence>
<keyword evidence="4" id="KW-1133">Transmembrane helix</keyword>
<dbReference type="PANTHER" id="PTHR43547">
    <property type="entry name" value="TWO-COMPONENT HISTIDINE KINASE"/>
    <property type="match status" value="1"/>
</dbReference>
<keyword evidence="6" id="KW-0418">Kinase</keyword>
<dbReference type="CDD" id="cd00082">
    <property type="entry name" value="HisKA"/>
    <property type="match status" value="1"/>
</dbReference>
<keyword evidence="6" id="KW-0808">Transferase</keyword>
<evidence type="ECO:0000259" key="5">
    <source>
        <dbReference type="PROSITE" id="PS50109"/>
    </source>
</evidence>
<protein>
    <recommendedName>
        <fullName evidence="2">histidine kinase</fullName>
        <ecNumber evidence="2">2.7.13.3</ecNumber>
    </recommendedName>
</protein>
<dbReference type="Pfam" id="PF02518">
    <property type="entry name" value="HATPase_c"/>
    <property type="match status" value="1"/>
</dbReference>
<dbReference type="Pfam" id="PF00512">
    <property type="entry name" value="HisKA"/>
    <property type="match status" value="1"/>
</dbReference>
<feature type="transmembrane region" description="Helical" evidence="4">
    <location>
        <begin position="106"/>
        <end position="124"/>
    </location>
</feature>
<dbReference type="Gene3D" id="1.10.287.130">
    <property type="match status" value="1"/>
</dbReference>
<comment type="catalytic activity">
    <reaction evidence="1">
        <text>ATP + protein L-histidine = ADP + protein N-phospho-L-histidine.</text>
        <dbReference type="EC" id="2.7.13.3"/>
    </reaction>
</comment>
<dbReference type="SMART" id="SM00387">
    <property type="entry name" value="HATPase_c"/>
    <property type="match status" value="1"/>
</dbReference>
<dbReference type="InterPro" id="IPR005467">
    <property type="entry name" value="His_kinase_dom"/>
</dbReference>
<accession>G0IZT5</accession>
<dbReference type="SUPFAM" id="SSF55874">
    <property type="entry name" value="ATPase domain of HSP90 chaperone/DNA topoisomerase II/histidine kinase"/>
    <property type="match status" value="1"/>
</dbReference>
<reference evidence="7" key="1">
    <citation type="submission" date="2011-07" db="EMBL/GenBank/DDBJ databases">
        <title>The complete genome of Cyclobacterium marinum DSM 745.</title>
        <authorList>
            <person name="Lucas S."/>
            <person name="Han J."/>
            <person name="Lapidus A."/>
            <person name="Bruce D."/>
            <person name="Goodwin L."/>
            <person name="Pitluck S."/>
            <person name="Peters L."/>
            <person name="Kyrpides N."/>
            <person name="Mavromatis K."/>
            <person name="Ivanova N."/>
            <person name="Ovchinnikova G."/>
            <person name="Chertkov O."/>
            <person name="Detter J.C."/>
            <person name="Tapia R."/>
            <person name="Han C."/>
            <person name="Land M."/>
            <person name="Hauser L."/>
            <person name="Markowitz V."/>
            <person name="Cheng J.-F."/>
            <person name="Hugenholtz P."/>
            <person name="Woyke T."/>
            <person name="Wu D."/>
            <person name="Tindall B."/>
            <person name="Schuetze A."/>
            <person name="Brambilla E."/>
            <person name="Klenk H.-P."/>
            <person name="Eisen J.A."/>
        </authorList>
    </citation>
    <scope>NUCLEOTIDE SEQUENCE [LARGE SCALE GENOMIC DNA]</scope>
    <source>
        <strain evidence="7">ATCC 25205 / DSM 745 / LMG 13164 / NCIMB 1802</strain>
    </source>
</reference>
<feature type="domain" description="Histidine kinase" evidence="5">
    <location>
        <begin position="224"/>
        <end position="439"/>
    </location>
</feature>
<name>G0IZT5_CYCMS</name>
<evidence type="ECO:0000256" key="2">
    <source>
        <dbReference type="ARBA" id="ARBA00012438"/>
    </source>
</evidence>
<keyword evidence="4" id="KW-0812">Transmembrane</keyword>
<dbReference type="CDD" id="cd00075">
    <property type="entry name" value="HATPase"/>
    <property type="match status" value="1"/>
</dbReference>
<dbReference type="PRINTS" id="PR00344">
    <property type="entry name" value="BCTRLSENSOR"/>
</dbReference>
<feature type="transmembrane region" description="Helical" evidence="4">
    <location>
        <begin position="131"/>
        <end position="149"/>
    </location>
</feature>
<evidence type="ECO:0000256" key="3">
    <source>
        <dbReference type="ARBA" id="ARBA00022553"/>
    </source>
</evidence>
<evidence type="ECO:0000313" key="7">
    <source>
        <dbReference type="Proteomes" id="UP000001635"/>
    </source>
</evidence>
<keyword evidence="7" id="KW-1185">Reference proteome</keyword>
<dbReference type="EMBL" id="CP002955">
    <property type="protein sequence ID" value="AEL25749.1"/>
    <property type="molecule type" value="Genomic_DNA"/>
</dbReference>
<evidence type="ECO:0000256" key="4">
    <source>
        <dbReference type="SAM" id="Phobius"/>
    </source>
</evidence>
<dbReference type="InterPro" id="IPR003661">
    <property type="entry name" value="HisK_dim/P_dom"/>
</dbReference>
<feature type="transmembrane region" description="Helical" evidence="4">
    <location>
        <begin position="169"/>
        <end position="186"/>
    </location>
</feature>